<name>A0A7X8SJ36_9BACT</name>
<dbReference type="AlphaFoldDB" id="A0A7X8SJ36"/>
<dbReference type="Pfam" id="PF00085">
    <property type="entry name" value="Thioredoxin"/>
    <property type="match status" value="1"/>
</dbReference>
<dbReference type="Gene3D" id="3.40.30.10">
    <property type="entry name" value="Glutaredoxin"/>
    <property type="match status" value="1"/>
</dbReference>
<dbReference type="GO" id="GO:0005737">
    <property type="term" value="C:cytoplasm"/>
    <property type="evidence" value="ECO:0007669"/>
    <property type="project" value="TreeGrafter"/>
</dbReference>
<keyword evidence="1" id="KW-0813">Transport</keyword>
<accession>A0A7X8SJ36</accession>
<comment type="caution">
    <text evidence="6">The sequence shown here is derived from an EMBL/GenBank/DDBJ whole genome shotgun (WGS) entry which is preliminary data.</text>
</comment>
<dbReference type="PROSITE" id="PS51352">
    <property type="entry name" value="THIOREDOXIN_2"/>
    <property type="match status" value="1"/>
</dbReference>
<evidence type="ECO:0000313" key="6">
    <source>
        <dbReference type="EMBL" id="NLR91166.1"/>
    </source>
</evidence>
<dbReference type="InterPro" id="IPR013766">
    <property type="entry name" value="Thioredoxin_domain"/>
</dbReference>
<gene>
    <name evidence="6" type="ORF">HGP29_08105</name>
</gene>
<dbReference type="EMBL" id="JABAIL010000002">
    <property type="protein sequence ID" value="NLR91166.1"/>
    <property type="molecule type" value="Genomic_DNA"/>
</dbReference>
<dbReference type="CDD" id="cd02947">
    <property type="entry name" value="TRX_family"/>
    <property type="match status" value="1"/>
</dbReference>
<dbReference type="SUPFAM" id="SSF52833">
    <property type="entry name" value="Thioredoxin-like"/>
    <property type="match status" value="1"/>
</dbReference>
<dbReference type="InterPro" id="IPR036249">
    <property type="entry name" value="Thioredoxin-like_sf"/>
</dbReference>
<evidence type="ECO:0000256" key="2">
    <source>
        <dbReference type="ARBA" id="ARBA00022982"/>
    </source>
</evidence>
<dbReference type="Proteomes" id="UP000585050">
    <property type="component" value="Unassembled WGS sequence"/>
</dbReference>
<reference evidence="6 7" key="1">
    <citation type="submission" date="2020-04" db="EMBL/GenBank/DDBJ databases">
        <title>Flammeovirga sp. SR4, a novel species isolated from seawater.</title>
        <authorList>
            <person name="Wang X."/>
        </authorList>
    </citation>
    <scope>NUCLEOTIDE SEQUENCE [LARGE SCALE GENOMIC DNA]</scope>
    <source>
        <strain evidence="6 7">SR4</strain>
    </source>
</reference>
<keyword evidence="2" id="KW-0249">Electron transport</keyword>
<evidence type="ECO:0000259" key="5">
    <source>
        <dbReference type="PROSITE" id="PS51352"/>
    </source>
</evidence>
<sequence length="109" mass="12308">MFEIPNTVMTVQNIDELNLAIQENKKVILDFSTEWCPPCRVMKGTISNLSFELEGVAKVIKVDPEKLEAVAKNYNIKGIPYFIGLVDSKETGRAHGIVPIQQLKRLIHE</sequence>
<evidence type="ECO:0000256" key="3">
    <source>
        <dbReference type="ARBA" id="ARBA00023157"/>
    </source>
</evidence>
<keyword evidence="3" id="KW-1015">Disulfide bond</keyword>
<dbReference type="PANTHER" id="PTHR45663">
    <property type="entry name" value="GEO12009P1"/>
    <property type="match status" value="1"/>
</dbReference>
<dbReference type="PANTHER" id="PTHR45663:SF11">
    <property type="entry name" value="GEO12009P1"/>
    <property type="match status" value="1"/>
</dbReference>
<dbReference type="PROSITE" id="PS00194">
    <property type="entry name" value="THIOREDOXIN_1"/>
    <property type="match status" value="1"/>
</dbReference>
<dbReference type="InterPro" id="IPR017937">
    <property type="entry name" value="Thioredoxin_CS"/>
</dbReference>
<keyword evidence="4" id="KW-0676">Redox-active center</keyword>
<protein>
    <submittedName>
        <fullName evidence="6">Thioredoxin family protein</fullName>
    </submittedName>
</protein>
<organism evidence="6 7">
    <name type="scientific">Flammeovirga agarivorans</name>
    <dbReference type="NCBI Taxonomy" id="2726742"/>
    <lineage>
        <taxon>Bacteria</taxon>
        <taxon>Pseudomonadati</taxon>
        <taxon>Bacteroidota</taxon>
        <taxon>Cytophagia</taxon>
        <taxon>Cytophagales</taxon>
        <taxon>Flammeovirgaceae</taxon>
        <taxon>Flammeovirga</taxon>
    </lineage>
</organism>
<proteinExistence type="predicted"/>
<dbReference type="RefSeq" id="WP_168881865.1">
    <property type="nucleotide sequence ID" value="NZ_JABAIL010000002.1"/>
</dbReference>
<evidence type="ECO:0000256" key="1">
    <source>
        <dbReference type="ARBA" id="ARBA00022448"/>
    </source>
</evidence>
<feature type="domain" description="Thioredoxin" evidence="5">
    <location>
        <begin position="1"/>
        <end position="109"/>
    </location>
</feature>
<keyword evidence="7" id="KW-1185">Reference proteome</keyword>
<evidence type="ECO:0000313" key="7">
    <source>
        <dbReference type="Proteomes" id="UP000585050"/>
    </source>
</evidence>
<evidence type="ECO:0000256" key="4">
    <source>
        <dbReference type="ARBA" id="ARBA00023284"/>
    </source>
</evidence>
<dbReference type="GO" id="GO:0015035">
    <property type="term" value="F:protein-disulfide reductase activity"/>
    <property type="evidence" value="ECO:0007669"/>
    <property type="project" value="TreeGrafter"/>
</dbReference>